<proteinExistence type="predicted"/>
<name>A0A2S3IJU6_9POAL</name>
<gene>
    <name evidence="1" type="ORF">PAHAL_9G156000</name>
</gene>
<dbReference type="InterPro" id="IPR055312">
    <property type="entry name" value="FBL15-like"/>
</dbReference>
<protein>
    <recommendedName>
        <fullName evidence="2">FBD domain-containing protein</fullName>
    </recommendedName>
</protein>
<dbReference type="EMBL" id="CM008054">
    <property type="protein sequence ID" value="PAN45985.1"/>
    <property type="molecule type" value="Genomic_DNA"/>
</dbReference>
<evidence type="ECO:0000313" key="1">
    <source>
        <dbReference type="EMBL" id="PAN45985.1"/>
    </source>
</evidence>
<dbReference type="PANTHER" id="PTHR34709:SF56">
    <property type="entry name" value="FBD DOMAIN-CONTAINING PROTEIN"/>
    <property type="match status" value="1"/>
</dbReference>
<dbReference type="Gramene" id="PAN45985">
    <property type="protein sequence ID" value="PAN45985"/>
    <property type="gene ID" value="PAHAL_9G156000"/>
</dbReference>
<sequence>MPSVTCCRAGLLCRSTRIQRRGVGANHISALPDSMLLQVLVCLGCARRWRGLWALLPELTFHNIGPEPLRSALAQDNLGDVTRSFEQEMSRIPVRNISCLALELATEEHVYGAVLLDLLGLCSSIQRLQVTLNQYDNEKVKACSVNCPCHQPYNWRSQIISLTDLKEVSIEGFEGEEHEVGLLKVLLRCAAMLERVTINFSRNVPRSCSAYMELPSILKAHPSVKFKIYRWCGDQVLFG</sequence>
<dbReference type="PANTHER" id="PTHR34709">
    <property type="entry name" value="OS10G0396666 PROTEIN"/>
    <property type="match status" value="1"/>
</dbReference>
<evidence type="ECO:0008006" key="2">
    <source>
        <dbReference type="Google" id="ProtNLM"/>
    </source>
</evidence>
<reference evidence="1" key="1">
    <citation type="submission" date="2018-04" db="EMBL/GenBank/DDBJ databases">
        <title>WGS assembly of Panicum hallii.</title>
        <authorList>
            <person name="Lovell J."/>
            <person name="Jenkins J."/>
            <person name="Lowry D."/>
            <person name="Mamidi S."/>
            <person name="Sreedasyam A."/>
            <person name="Weng X."/>
            <person name="Barry K."/>
            <person name="Bonette J."/>
            <person name="Campitelli B."/>
            <person name="Daum C."/>
            <person name="Gordon S."/>
            <person name="Gould B."/>
            <person name="Lipzen A."/>
            <person name="Macqueen A."/>
            <person name="Palacio-Mejia J."/>
            <person name="Plott C."/>
            <person name="Shakirov E."/>
            <person name="Shu S."/>
            <person name="Yoshinaga Y."/>
            <person name="Zane M."/>
            <person name="Rokhsar D."/>
            <person name="Grimwood J."/>
            <person name="Schmutz J."/>
            <person name="Juenger T."/>
        </authorList>
    </citation>
    <scope>NUCLEOTIDE SEQUENCE [LARGE SCALE GENOMIC DNA]</scope>
    <source>
        <strain evidence="1">FIL2</strain>
    </source>
</reference>
<organism evidence="1">
    <name type="scientific">Panicum hallii</name>
    <dbReference type="NCBI Taxonomy" id="206008"/>
    <lineage>
        <taxon>Eukaryota</taxon>
        <taxon>Viridiplantae</taxon>
        <taxon>Streptophyta</taxon>
        <taxon>Embryophyta</taxon>
        <taxon>Tracheophyta</taxon>
        <taxon>Spermatophyta</taxon>
        <taxon>Magnoliopsida</taxon>
        <taxon>Liliopsida</taxon>
        <taxon>Poales</taxon>
        <taxon>Poaceae</taxon>
        <taxon>PACMAD clade</taxon>
        <taxon>Panicoideae</taxon>
        <taxon>Panicodae</taxon>
        <taxon>Paniceae</taxon>
        <taxon>Panicinae</taxon>
        <taxon>Panicum</taxon>
        <taxon>Panicum sect. Panicum</taxon>
    </lineage>
</organism>
<dbReference type="AlphaFoldDB" id="A0A2S3IJU6"/>
<accession>A0A2S3IJU6</accession>
<dbReference type="Proteomes" id="UP000243499">
    <property type="component" value="Chromosome 9"/>
</dbReference>